<dbReference type="SUPFAM" id="SSF90229">
    <property type="entry name" value="CCCH zinc finger"/>
    <property type="match status" value="2"/>
</dbReference>
<dbReference type="PROSITE" id="PS50103">
    <property type="entry name" value="ZF_C3H1"/>
    <property type="match status" value="2"/>
</dbReference>
<dbReference type="OMA" id="IVPITHY"/>
<evidence type="ECO:0000256" key="2">
    <source>
        <dbReference type="ARBA" id="ARBA00022771"/>
    </source>
</evidence>
<keyword evidence="2 4" id="KW-0863">Zinc-finger</keyword>
<dbReference type="Gene3D" id="4.10.1000.10">
    <property type="entry name" value="Zinc finger, CCCH-type"/>
    <property type="match status" value="1"/>
</dbReference>
<dbReference type="GO" id="GO:0071014">
    <property type="term" value="C:post-mRNA release spliceosomal complex"/>
    <property type="evidence" value="ECO:0000318"/>
    <property type="project" value="GO_Central"/>
</dbReference>
<evidence type="ECO:0000313" key="8">
    <source>
        <dbReference type="Proteomes" id="UP000036987"/>
    </source>
</evidence>
<dbReference type="Pfam" id="PF04677">
    <property type="entry name" value="CwfJ_C_1"/>
    <property type="match status" value="1"/>
</dbReference>
<dbReference type="InterPro" id="IPR006768">
    <property type="entry name" value="Cwf19-like_C_dom-1"/>
</dbReference>
<dbReference type="InterPro" id="IPR036855">
    <property type="entry name" value="Znf_CCCH_sf"/>
</dbReference>
<keyword evidence="8" id="KW-1185">Reference proteome</keyword>
<evidence type="ECO:0000259" key="6">
    <source>
        <dbReference type="PROSITE" id="PS50103"/>
    </source>
</evidence>
<feature type="domain" description="C3H1-type" evidence="6">
    <location>
        <begin position="318"/>
        <end position="346"/>
    </location>
</feature>
<keyword evidence="3 4" id="KW-0862">Zinc</keyword>
<dbReference type="OrthoDB" id="444325at2759"/>
<evidence type="ECO:0000313" key="7">
    <source>
        <dbReference type="EMBL" id="KMZ72466.1"/>
    </source>
</evidence>
<reference evidence="8" key="1">
    <citation type="journal article" date="2016" name="Nature">
        <title>The genome of the seagrass Zostera marina reveals angiosperm adaptation to the sea.</title>
        <authorList>
            <person name="Olsen J.L."/>
            <person name="Rouze P."/>
            <person name="Verhelst B."/>
            <person name="Lin Y.-C."/>
            <person name="Bayer T."/>
            <person name="Collen J."/>
            <person name="Dattolo E."/>
            <person name="De Paoli E."/>
            <person name="Dittami S."/>
            <person name="Maumus F."/>
            <person name="Michel G."/>
            <person name="Kersting A."/>
            <person name="Lauritano C."/>
            <person name="Lohaus R."/>
            <person name="Toepel M."/>
            <person name="Tonon T."/>
            <person name="Vanneste K."/>
            <person name="Amirebrahimi M."/>
            <person name="Brakel J."/>
            <person name="Bostroem C."/>
            <person name="Chovatia M."/>
            <person name="Grimwood J."/>
            <person name="Jenkins J.W."/>
            <person name="Jueterbock A."/>
            <person name="Mraz A."/>
            <person name="Stam W.T."/>
            <person name="Tice H."/>
            <person name="Bornberg-Bauer E."/>
            <person name="Green P.J."/>
            <person name="Pearson G.A."/>
            <person name="Procaccini G."/>
            <person name="Duarte C.M."/>
            <person name="Schmutz J."/>
            <person name="Reusch T.B.H."/>
            <person name="Van de Peer Y."/>
        </authorList>
    </citation>
    <scope>NUCLEOTIDE SEQUENCE [LARGE SCALE GENOMIC DNA]</scope>
    <source>
        <strain evidence="8">cv. Finnish</strain>
    </source>
</reference>
<dbReference type="Proteomes" id="UP000036987">
    <property type="component" value="Unassembled WGS sequence"/>
</dbReference>
<evidence type="ECO:0000256" key="4">
    <source>
        <dbReference type="PROSITE-ProRule" id="PRU00723"/>
    </source>
</evidence>
<organism evidence="7 8">
    <name type="scientific">Zostera marina</name>
    <name type="common">Eelgrass</name>
    <dbReference type="NCBI Taxonomy" id="29655"/>
    <lineage>
        <taxon>Eukaryota</taxon>
        <taxon>Viridiplantae</taxon>
        <taxon>Streptophyta</taxon>
        <taxon>Embryophyta</taxon>
        <taxon>Tracheophyta</taxon>
        <taxon>Spermatophyta</taxon>
        <taxon>Magnoliopsida</taxon>
        <taxon>Liliopsida</taxon>
        <taxon>Zosteraceae</taxon>
        <taxon>Zostera</taxon>
    </lineage>
</organism>
<dbReference type="Pfam" id="PF04676">
    <property type="entry name" value="CwfJ_C_2"/>
    <property type="match status" value="1"/>
</dbReference>
<keyword evidence="1 4" id="KW-0479">Metal-binding</keyword>
<evidence type="ECO:0000256" key="3">
    <source>
        <dbReference type="ARBA" id="ARBA00022833"/>
    </source>
</evidence>
<feature type="region of interest" description="Disordered" evidence="5">
    <location>
        <begin position="241"/>
        <end position="280"/>
    </location>
</feature>
<comment type="caution">
    <text evidence="7">The sequence shown here is derived from an EMBL/GenBank/DDBJ whole genome shotgun (WGS) entry which is preliminary data.</text>
</comment>
<dbReference type="SUPFAM" id="SSF54197">
    <property type="entry name" value="HIT-like"/>
    <property type="match status" value="1"/>
</dbReference>
<dbReference type="FunFam" id="3.30.428.10:FF:000018">
    <property type="entry name" value="Zinc finger CCCH domain-containing protein 59"/>
    <property type="match status" value="1"/>
</dbReference>
<dbReference type="AlphaFoldDB" id="A0A0K9PU11"/>
<dbReference type="InterPro" id="IPR000571">
    <property type="entry name" value="Znf_CCCH"/>
</dbReference>
<dbReference type="Gene3D" id="3.30.428.10">
    <property type="entry name" value="HIT-like"/>
    <property type="match status" value="1"/>
</dbReference>
<dbReference type="InterPro" id="IPR036265">
    <property type="entry name" value="HIT-like_sf"/>
</dbReference>
<dbReference type="InterPro" id="IPR040194">
    <property type="entry name" value="Cwf19-like"/>
</dbReference>
<dbReference type="PANTHER" id="PTHR12072">
    <property type="entry name" value="CWF19, CELL CYCLE CONTROL PROTEIN"/>
    <property type="match status" value="1"/>
</dbReference>
<dbReference type="InterPro" id="IPR006767">
    <property type="entry name" value="Cwf19-like_C_dom-2"/>
</dbReference>
<dbReference type="EMBL" id="LFYR01000626">
    <property type="protein sequence ID" value="KMZ72466.1"/>
    <property type="molecule type" value="Genomic_DNA"/>
</dbReference>
<name>A0A0K9PU11_ZOSMR</name>
<feature type="domain" description="C3H1-type" evidence="6">
    <location>
        <begin position="286"/>
        <end position="314"/>
    </location>
</feature>
<feature type="zinc finger region" description="C3H1-type" evidence="4">
    <location>
        <begin position="318"/>
        <end position="346"/>
    </location>
</feature>
<evidence type="ECO:0000256" key="5">
    <source>
        <dbReference type="SAM" id="MobiDB-lite"/>
    </source>
</evidence>
<dbReference type="CDD" id="cd07380">
    <property type="entry name" value="MPP_CWF19_N"/>
    <property type="match status" value="1"/>
</dbReference>
<dbReference type="PANTHER" id="PTHR12072:SF4">
    <property type="entry name" value="CWF19-LIKE PROTEIN 1"/>
    <property type="match status" value="1"/>
</dbReference>
<sequence length="582" mass="65040">MSDSAAPRILFCGDVVGHFNQLFKRFHTVNKSSGPFDALLCVGQFFPDSADGLGEMMEYLEGRSAVPIPTYFTGDYGAGAVQTLQKALQVPSNQGFKMNGIQICDNLFCLKGSGKFILHGLSVAYLSGKSCGQAVGMYNEDDVGALRALVEDLPQGISDPLGCDSVVADLVSEIKPRYHIAGTKGTYFLREPYVNVKAVHTTRFIGLASVGNKNKQKFIYAVSPAPASTMTPIEISAKTPNTTLSPYISDEGKSSSKEMSKRSGNADGSQYWRFDVPQKRQKQNDIHSKKLCFKYLSSGSCQDGNKCSFQHDEDARLQYQRNVCFDFLNKGKCERGPGCNFRHILCEEGEDIPEKRNRHRTEKRCWFCLSSSTVESHLLISVGESYYCALAKGPLVQNHVLLIPIDHCPNTLSMAPEVETELEQFQSALRLYFKNQGKAIVFYEWVSQRTSHANLQAIPVPVSKEVDIGRVFTLAATRLGFEFKALPRSIDYSYTRKQLRSSFDESVSYFYVQIPNGETLMLSLKEQQNRNFPVQFGREVLAGMLNMADRADWRNCQLNQEEESEMVESLKVGFAEFDPTTV</sequence>
<dbReference type="GO" id="GO:0061632">
    <property type="term" value="F:RNA lariat debranching enzyme activator activity"/>
    <property type="evidence" value="ECO:0000318"/>
    <property type="project" value="GO_Central"/>
</dbReference>
<accession>A0A0K9PU11</accession>
<protein>
    <submittedName>
        <fullName evidence="7">Zinc finger CCCH domain-containing protein 59</fullName>
    </submittedName>
</protein>
<dbReference type="SMART" id="SM00356">
    <property type="entry name" value="ZnF_C3H1"/>
    <property type="match status" value="2"/>
</dbReference>
<dbReference type="STRING" id="29655.A0A0K9PU11"/>
<evidence type="ECO:0000256" key="1">
    <source>
        <dbReference type="ARBA" id="ARBA00022723"/>
    </source>
</evidence>
<feature type="compositionally biased region" description="Basic and acidic residues" evidence="5">
    <location>
        <begin position="250"/>
        <end position="261"/>
    </location>
</feature>
<dbReference type="GO" id="GO:0008270">
    <property type="term" value="F:zinc ion binding"/>
    <property type="evidence" value="ECO:0007669"/>
    <property type="project" value="UniProtKB-KW"/>
</dbReference>
<dbReference type="GO" id="GO:0000398">
    <property type="term" value="P:mRNA splicing, via spliceosome"/>
    <property type="evidence" value="ECO:0000318"/>
    <property type="project" value="GO_Central"/>
</dbReference>
<feature type="zinc finger region" description="C3H1-type" evidence="4">
    <location>
        <begin position="286"/>
        <end position="314"/>
    </location>
</feature>
<proteinExistence type="predicted"/>
<gene>
    <name evidence="7" type="ORF">ZOSMA_163G00100</name>
</gene>